<name>A0A565C807_9BRAS</name>
<evidence type="ECO:0000313" key="3">
    <source>
        <dbReference type="Proteomes" id="UP000489600"/>
    </source>
</evidence>
<evidence type="ECO:0000256" key="1">
    <source>
        <dbReference type="SAM" id="MobiDB-lite"/>
    </source>
</evidence>
<keyword evidence="3" id="KW-1185">Reference proteome</keyword>
<comment type="caution">
    <text evidence="2">The sequence shown here is derived from an EMBL/GenBank/DDBJ whole genome shotgun (WGS) entry which is preliminary data.</text>
</comment>
<organism evidence="2 3">
    <name type="scientific">Arabis nemorensis</name>
    <dbReference type="NCBI Taxonomy" id="586526"/>
    <lineage>
        <taxon>Eukaryota</taxon>
        <taxon>Viridiplantae</taxon>
        <taxon>Streptophyta</taxon>
        <taxon>Embryophyta</taxon>
        <taxon>Tracheophyta</taxon>
        <taxon>Spermatophyta</taxon>
        <taxon>Magnoliopsida</taxon>
        <taxon>eudicotyledons</taxon>
        <taxon>Gunneridae</taxon>
        <taxon>Pentapetalae</taxon>
        <taxon>rosids</taxon>
        <taxon>malvids</taxon>
        <taxon>Brassicales</taxon>
        <taxon>Brassicaceae</taxon>
        <taxon>Arabideae</taxon>
        <taxon>Arabis</taxon>
    </lineage>
</organism>
<gene>
    <name evidence="2" type="ORF">ANE_LOCUS20240</name>
</gene>
<reference evidence="2" key="1">
    <citation type="submission" date="2019-07" db="EMBL/GenBank/DDBJ databases">
        <authorList>
            <person name="Dittberner H."/>
        </authorList>
    </citation>
    <scope>NUCLEOTIDE SEQUENCE [LARGE SCALE GENOMIC DNA]</scope>
</reference>
<evidence type="ECO:0000313" key="2">
    <source>
        <dbReference type="EMBL" id="VVB09796.1"/>
    </source>
</evidence>
<proteinExistence type="predicted"/>
<feature type="region of interest" description="Disordered" evidence="1">
    <location>
        <begin position="67"/>
        <end position="97"/>
    </location>
</feature>
<sequence>MTQVRAIVVMSREEIINTKVYKVNNGMHDLEDSTRGTVMSTVISLSPNTVNYSQLQKHIIAFVPPMTSHHSAGDGPVWIDSPARRKPEQSQFQTVKE</sequence>
<dbReference type="Proteomes" id="UP000489600">
    <property type="component" value="Unassembled WGS sequence"/>
</dbReference>
<dbReference type="EMBL" id="CABITT030000007">
    <property type="protein sequence ID" value="VVB09796.1"/>
    <property type="molecule type" value="Genomic_DNA"/>
</dbReference>
<protein>
    <submittedName>
        <fullName evidence="2">Uncharacterized protein</fullName>
    </submittedName>
</protein>
<accession>A0A565C807</accession>
<dbReference type="AlphaFoldDB" id="A0A565C807"/>